<name>F4QGA5_9CAUL</name>
<accession>F4QGA5</accession>
<evidence type="ECO:0000259" key="1">
    <source>
        <dbReference type="Pfam" id="PF04233"/>
    </source>
</evidence>
<organism evidence="2 3">
    <name type="scientific">Asticcacaulis biprosthecium C19</name>
    <dbReference type="NCBI Taxonomy" id="715226"/>
    <lineage>
        <taxon>Bacteria</taxon>
        <taxon>Pseudomonadati</taxon>
        <taxon>Pseudomonadota</taxon>
        <taxon>Alphaproteobacteria</taxon>
        <taxon>Caulobacterales</taxon>
        <taxon>Caulobacteraceae</taxon>
        <taxon>Asticcacaulis</taxon>
    </lineage>
</organism>
<evidence type="ECO:0000313" key="2">
    <source>
        <dbReference type="EMBL" id="EGF92433.1"/>
    </source>
</evidence>
<protein>
    <submittedName>
        <fullName evidence="2">F protein</fullName>
    </submittedName>
</protein>
<reference evidence="3" key="1">
    <citation type="submission" date="2011-03" db="EMBL/GenBank/DDBJ databases">
        <title>Draft genome sequence of Brevundimonas diminuta.</title>
        <authorList>
            <person name="Brown P.J.B."/>
            <person name="Buechlein A."/>
            <person name="Hemmerich C."/>
            <person name="Brun Y.V."/>
        </authorList>
    </citation>
    <scope>NUCLEOTIDE SEQUENCE [LARGE SCALE GENOMIC DNA]</scope>
    <source>
        <strain evidence="3">C19</strain>
    </source>
</reference>
<dbReference type="OrthoDB" id="9813502at2"/>
<evidence type="ECO:0000313" key="3">
    <source>
        <dbReference type="Proteomes" id="UP000006512"/>
    </source>
</evidence>
<dbReference type="STRING" id="715226.ABI_08690"/>
<dbReference type="InterPro" id="IPR006528">
    <property type="entry name" value="Phage_head_morphogenesis_dom"/>
</dbReference>
<dbReference type="HOGENOM" id="CLU_507769_0_0_5"/>
<dbReference type="AlphaFoldDB" id="F4QGA5"/>
<dbReference type="eggNOG" id="COG2369">
    <property type="taxonomic scope" value="Bacteria"/>
</dbReference>
<dbReference type="EMBL" id="GL883077">
    <property type="protein sequence ID" value="EGF92433.1"/>
    <property type="molecule type" value="Genomic_DNA"/>
</dbReference>
<feature type="domain" description="Phage head morphogenesis" evidence="1">
    <location>
        <begin position="58"/>
        <end position="184"/>
    </location>
</feature>
<dbReference type="Pfam" id="PF04233">
    <property type="entry name" value="Phage_Mu_F"/>
    <property type="match status" value="1"/>
</dbReference>
<dbReference type="RefSeq" id="WP_006271608.1">
    <property type="nucleotide sequence ID" value="NZ_GL883077.1"/>
</dbReference>
<proteinExistence type="predicted"/>
<sequence length="536" mass="60508">MALDLKPLPPKDAIAYFRSKGLQPSFAWQDVWQDQHAQAFTVAKMLQVQLLEDTRAIVDQALAEGWTQAMFDAELAPRLKAAGWWGKQLMGDPDTGEVKLVQLGSKRRLKTIFQTNLRVAHQVGNWQRAWAVRATTPYMMFRHNSVRFPRLEHKAWDGTILPITDAWWDTHYPPCAWGCKCTTMSLSQAMLDQRKLKVTLKPVRFPPKAYVNPRTGEPATIEGGIDPGWNYNVGKAPLRHLTARPAPTPRGVKGLPADQAGPAARKFLEDLNLPADRPVVDPGGHPVVVNDGLFRDAAGFSAVPRPDLVEFLPQVAQTLRSPETVGWVWGLEERTAKIAVDLARVMAVATPGTDDRDMADLGPMPQWLITQAALRKIDLSKMTLRAHASEIRHSRKEHPDVKDEHYQQVPALVRMPEKVIYGLQDYRRQPAIAMIGEYNGERLVGFFGVRPGTRELVLKSLYRRRAGIDDLDLKELFRPYARDGGAADLDVDDMRGKIKLEQDFLLRRFVRRVDKRTINVDFAPSLGTWTYDVQDD</sequence>
<dbReference type="Proteomes" id="UP000006512">
    <property type="component" value="Unassembled WGS sequence"/>
</dbReference>
<gene>
    <name evidence="2" type="ORF">ABI_08690</name>
</gene>
<keyword evidence="3" id="KW-1185">Reference proteome</keyword>